<dbReference type="SUPFAM" id="SSF52540">
    <property type="entry name" value="P-loop containing nucleoside triphosphate hydrolases"/>
    <property type="match status" value="1"/>
</dbReference>
<dbReference type="PANTHER" id="PTHR10704">
    <property type="entry name" value="CARBOHYDRATE SULFOTRANSFERASE"/>
    <property type="match status" value="1"/>
</dbReference>
<dbReference type="Pfam" id="PF00685">
    <property type="entry name" value="Sulfotransfer_1"/>
    <property type="match status" value="1"/>
</dbReference>
<proteinExistence type="evidence at transcript level"/>
<dbReference type="GO" id="GO:0001517">
    <property type="term" value="F:N-acetylglucosamine 6-O-sulfotransferase activity"/>
    <property type="evidence" value="ECO:0007669"/>
    <property type="project" value="TreeGrafter"/>
</dbReference>
<keyword evidence="2" id="KW-0808">Transferase</keyword>
<dbReference type="InterPro" id="IPR000863">
    <property type="entry name" value="Sulfotransferase_dom"/>
</dbReference>
<feature type="domain" description="Sulfotransferase" evidence="1">
    <location>
        <begin position="167"/>
        <end position="444"/>
    </location>
</feature>
<dbReference type="InterPro" id="IPR051135">
    <property type="entry name" value="Gal/GlcNAc/GalNAc_ST"/>
</dbReference>
<dbReference type="GO" id="GO:0006044">
    <property type="term" value="P:N-acetylglucosamine metabolic process"/>
    <property type="evidence" value="ECO:0007669"/>
    <property type="project" value="TreeGrafter"/>
</dbReference>
<dbReference type="EMBL" id="IACT01007418">
    <property type="protein sequence ID" value="LAC26536.1"/>
    <property type="molecule type" value="mRNA"/>
</dbReference>
<dbReference type="AlphaFoldDB" id="A0A6A7G6P6"/>
<reference evidence="2" key="1">
    <citation type="submission" date="2017-11" db="EMBL/GenBank/DDBJ databases">
        <title>The sensing device of the deep-sea amphipod.</title>
        <authorList>
            <person name="Kobayashi H."/>
            <person name="Nagahama T."/>
            <person name="Arai W."/>
            <person name="Sasagawa Y."/>
            <person name="Umeda M."/>
            <person name="Hayashi T."/>
            <person name="Nikaido I."/>
            <person name="Watanabe H."/>
            <person name="Oguri K."/>
            <person name="Kitazato H."/>
            <person name="Fujioka K."/>
            <person name="Kido Y."/>
            <person name="Takami H."/>
        </authorList>
    </citation>
    <scope>NUCLEOTIDE SEQUENCE</scope>
    <source>
        <tissue evidence="2">Whole body</tissue>
    </source>
</reference>
<sequence length="470" mass="53462">MTVLVKCVLGVSVVVVLTMLMYDHQIRGYEFRSSVNKSFSTKNLTKVLLTVNADLAAISDNTDAELQNRTLQEIKNKLVANLTIADLEKLVEMVQRNETLSAPNPQSGIGRPSTTSHKRVSTTLISAALEKLKLFLLEEVTGTRFPELMNKAMEAYPGTNNGHPKTTKIVIVTTWRSGSTFLEELLSSHPAVFDIYEPLLMYDLKRIREGPVALEAQGIVSNLLKCKYQEDSYMAIIKRIKNMMERNRDLHRQCKSPEYGLDICYDLKFLSTACKLFPWTLMKLVRMKLELMQPMLESSTLSDGLQIIYLVRDPRAVINSRRSTVHWCKSSTKDCASPSLLCQDMIDDIKTFKLFQEVFPGKVHLLRYEDMANDPFNKTKQMLDAIGLDFNARIEEFLLTHTKTEVNNAWTTSRNTKKRLLYWTHKLPWSDVQEVQAACSSAMESYGYIPVQSLDKLTLNDVLRPLAGSI</sequence>
<dbReference type="PANTHER" id="PTHR10704:SF44">
    <property type="entry name" value="LD35051P-RELATED"/>
    <property type="match status" value="1"/>
</dbReference>
<dbReference type="InterPro" id="IPR027417">
    <property type="entry name" value="P-loop_NTPase"/>
</dbReference>
<dbReference type="Gene3D" id="3.40.50.300">
    <property type="entry name" value="P-loop containing nucleotide triphosphate hydrolases"/>
    <property type="match status" value="1"/>
</dbReference>
<evidence type="ECO:0000259" key="1">
    <source>
        <dbReference type="Pfam" id="PF00685"/>
    </source>
</evidence>
<name>A0A6A7G6P6_9CRUS</name>
<accession>A0A6A7G6P6</accession>
<dbReference type="GO" id="GO:0006790">
    <property type="term" value="P:sulfur compound metabolic process"/>
    <property type="evidence" value="ECO:0007669"/>
    <property type="project" value="TreeGrafter"/>
</dbReference>
<protein>
    <submittedName>
        <fullName evidence="2">Carbohydrate sulfotransferase 5-like</fullName>
    </submittedName>
</protein>
<evidence type="ECO:0000313" key="2">
    <source>
        <dbReference type="EMBL" id="LAC26536.1"/>
    </source>
</evidence>
<organism evidence="2">
    <name type="scientific">Hirondellea gigas</name>
    <dbReference type="NCBI Taxonomy" id="1518452"/>
    <lineage>
        <taxon>Eukaryota</taxon>
        <taxon>Metazoa</taxon>
        <taxon>Ecdysozoa</taxon>
        <taxon>Arthropoda</taxon>
        <taxon>Crustacea</taxon>
        <taxon>Multicrustacea</taxon>
        <taxon>Malacostraca</taxon>
        <taxon>Eumalacostraca</taxon>
        <taxon>Peracarida</taxon>
        <taxon>Amphipoda</taxon>
        <taxon>Amphilochidea</taxon>
        <taxon>Lysianassida</taxon>
        <taxon>Lysianassidira</taxon>
        <taxon>Lysianassoidea</taxon>
        <taxon>Lysianassidae</taxon>
        <taxon>Hirondellea</taxon>
    </lineage>
</organism>